<gene>
    <name evidence="2" type="ORF">FOE78_04595</name>
</gene>
<accession>A0A516PVX8</accession>
<dbReference type="EMBL" id="CP041692">
    <property type="protein sequence ID" value="QDP95282.1"/>
    <property type="molecule type" value="Genomic_DNA"/>
</dbReference>
<dbReference type="KEGG" id="mik:FOE78_04595"/>
<evidence type="ECO:0000313" key="3">
    <source>
        <dbReference type="Proteomes" id="UP000319263"/>
    </source>
</evidence>
<keyword evidence="3" id="KW-1185">Reference proteome</keyword>
<dbReference type="AlphaFoldDB" id="A0A516PVX8"/>
<feature type="region of interest" description="Disordered" evidence="1">
    <location>
        <begin position="80"/>
        <end position="100"/>
    </location>
</feature>
<evidence type="ECO:0000256" key="1">
    <source>
        <dbReference type="SAM" id="MobiDB-lite"/>
    </source>
</evidence>
<sequence length="544" mass="59517">MPNQSGTADDAVIELTPHGRIDSVRRCGAGEDAYDLELSGPDAMKIIVSPAIAEVDQRSFEEQVRNAIAEVADMFDVTIGAPTSTTDDSHDPPQRQNARFSDEAARLSQADSMSLASVERTAQHAYDQGRNCGIEIAAEVGEITRPESDPAMAYRLHVWDDEVELRAILHRLRADHSRLDTDLPIDAAESYAAAPRVPDYTWTTSSTTESHGLLGTMSRLVRSLRGASSAHLTEHAFYLYPYGGSRKPVPPFVKPEVPLIHEVHEFEPLNEDDPYESDARNTARMRAAIITDGLVHAGLDDHVSVFIEDAPESSKVRLWIDTPQTGEESVVRSLIARAVTETRSSRTSVADDQLQELRLGATNPAVDTALQPSAHLGVGQPDCFKVSTMPPHLGGPAAEAFSEAKGRLFWSYDQEAGYGHDLVTPAMEDRLEDAGKILDRGLDLYADRLLQRLNTVMDAAGLTDQVTIHTEATKNPTVREIEISGPRPAAHAAQQLANEVRSTVHLTQSGDGWSVTVDEIELASVRRHRARLPRCVPANPTRTM</sequence>
<dbReference type="Proteomes" id="UP000319263">
    <property type="component" value="Chromosome"/>
</dbReference>
<evidence type="ECO:0000313" key="2">
    <source>
        <dbReference type="EMBL" id="QDP95282.1"/>
    </source>
</evidence>
<reference evidence="2 3" key="1">
    <citation type="submission" date="2019-07" db="EMBL/GenBank/DDBJ databases">
        <title>Microlunatus dokdonensis sp. nov. isolated from the rhizospheric soil of the wild plant Elymus tsukushiensis.</title>
        <authorList>
            <person name="Ghim S.-Y."/>
            <person name="Hwang Y.-J."/>
            <person name="Son J.-S."/>
            <person name="Shin J.-H."/>
        </authorList>
    </citation>
    <scope>NUCLEOTIDE SEQUENCE [LARGE SCALE GENOMIC DNA]</scope>
    <source>
        <strain evidence="2 3">KUDC0627</strain>
    </source>
</reference>
<organism evidence="2 3">
    <name type="scientific">Microlunatus elymi</name>
    <dbReference type="NCBI Taxonomy" id="2596828"/>
    <lineage>
        <taxon>Bacteria</taxon>
        <taxon>Bacillati</taxon>
        <taxon>Actinomycetota</taxon>
        <taxon>Actinomycetes</taxon>
        <taxon>Propionibacteriales</taxon>
        <taxon>Propionibacteriaceae</taxon>
        <taxon>Microlunatus</taxon>
    </lineage>
</organism>
<dbReference type="RefSeq" id="WP_143985263.1">
    <property type="nucleotide sequence ID" value="NZ_CP041692.1"/>
</dbReference>
<name>A0A516PVX8_9ACTN</name>
<protein>
    <submittedName>
        <fullName evidence="2">Uncharacterized protein</fullName>
    </submittedName>
</protein>
<proteinExistence type="predicted"/>